<dbReference type="EMBL" id="CP025958">
    <property type="protein sequence ID" value="AWM40751.1"/>
    <property type="molecule type" value="Genomic_DNA"/>
</dbReference>
<accession>A0A2Z3H7E1</accession>
<organism evidence="1 2">
    <name type="scientific">Gemmata obscuriglobus</name>
    <dbReference type="NCBI Taxonomy" id="114"/>
    <lineage>
        <taxon>Bacteria</taxon>
        <taxon>Pseudomonadati</taxon>
        <taxon>Planctomycetota</taxon>
        <taxon>Planctomycetia</taxon>
        <taxon>Gemmatales</taxon>
        <taxon>Gemmataceae</taxon>
        <taxon>Gemmata</taxon>
    </lineage>
</organism>
<sequence length="470" mass="49650">MYRRAARFAAYPDYPLYRLGGCAISLTSRIVVMRQGAHIPLNLVDLVVPIGSVYRHCARGANMRNRLCAAVAVLCAVIGNAPAQQPSSSAMELPATGHDPFTDPFFRPAAAQEQAPASPTLADATAANDLRAIAAGDAGEPGLPTWMSAELLIGRTRGASVAPVVTTGPASAGALAGSVGQAGTVPLFGGKRLLNDWRTGLRIEVGMWLDPERRTGAGLRLYSLFTSNSQFRTIPNGAVVINVPQSVSAGGATVQVPAFVGFPGLTTGRVSASAQTTFAGGDLNWRCAIERGDRGRIELLAGYRQLHLADELNVNFSATSLAAAAPGAQLNGADDVRTRNNFYGPQLGLHAATGGRAVWLEGHAATALGVTVSELDFARSRFFGAGGALTLPVTQSSVSNRLTYLGVVAESGVRVNWRATEHVRVTAGYSFLYWNNVRRAQEMFVLGPVLRPHAIDFTTHLFSVGLDVRF</sequence>
<dbReference type="AlphaFoldDB" id="A0A2Z3H7E1"/>
<dbReference type="KEGG" id="gog:C1280_29705"/>
<dbReference type="OrthoDB" id="279752at2"/>
<evidence type="ECO:0000313" key="2">
    <source>
        <dbReference type="Proteomes" id="UP000245802"/>
    </source>
</evidence>
<gene>
    <name evidence="1" type="ORF">C1280_29705</name>
</gene>
<name>A0A2Z3H7E1_9BACT</name>
<proteinExistence type="predicted"/>
<evidence type="ECO:0000313" key="1">
    <source>
        <dbReference type="EMBL" id="AWM40751.1"/>
    </source>
</evidence>
<keyword evidence="2" id="KW-1185">Reference proteome</keyword>
<reference evidence="1 2" key="1">
    <citation type="submission" date="2018-01" db="EMBL/GenBank/DDBJ databases">
        <title>G. obscuriglobus.</title>
        <authorList>
            <person name="Franke J."/>
            <person name="Blomberg W."/>
            <person name="Selmecki A."/>
        </authorList>
    </citation>
    <scope>NUCLEOTIDE SEQUENCE [LARGE SCALE GENOMIC DNA]</scope>
    <source>
        <strain evidence="1 2">DSM 5831</strain>
    </source>
</reference>
<dbReference type="InterPro" id="IPR011446">
    <property type="entry name" value="BBP7"/>
</dbReference>
<protein>
    <submittedName>
        <fullName evidence="1">Uncharacterized protein</fullName>
    </submittedName>
</protein>
<dbReference type="Proteomes" id="UP000245802">
    <property type="component" value="Chromosome"/>
</dbReference>
<dbReference type="Pfam" id="PF07585">
    <property type="entry name" value="BBP7"/>
    <property type="match status" value="1"/>
</dbReference>